<dbReference type="RefSeq" id="WP_058298819.1">
    <property type="nucleotide sequence ID" value="NZ_FMAU01000003.1"/>
</dbReference>
<organism evidence="4 5">
    <name type="scientific">[Bacillus] enclensis</name>
    <dbReference type="NCBI Taxonomy" id="1402860"/>
    <lineage>
        <taxon>Bacteria</taxon>
        <taxon>Bacillati</taxon>
        <taxon>Bacillota</taxon>
        <taxon>Bacilli</taxon>
        <taxon>Bacillales</taxon>
        <taxon>Bacillaceae</taxon>
        <taxon>Rossellomorea</taxon>
    </lineage>
</organism>
<protein>
    <recommendedName>
        <fullName evidence="6">DUF4179 domain-containing protein</fullName>
    </recommendedName>
</protein>
<dbReference type="Gene3D" id="2.60.40.1640">
    <property type="entry name" value="Conserved domain protein"/>
    <property type="match status" value="1"/>
</dbReference>
<feature type="transmembrane region" description="Helical" evidence="1">
    <location>
        <begin position="40"/>
        <end position="62"/>
    </location>
</feature>
<accession>A0A0V8HH31</accession>
<dbReference type="InterPro" id="IPR025436">
    <property type="entry name" value="DUF4179"/>
</dbReference>
<evidence type="ECO:0000313" key="5">
    <source>
        <dbReference type="Proteomes" id="UP000181997"/>
    </source>
</evidence>
<keyword evidence="1" id="KW-0812">Transmembrane</keyword>
<evidence type="ECO:0000259" key="2">
    <source>
        <dbReference type="Pfam" id="PF13786"/>
    </source>
</evidence>
<keyword evidence="1" id="KW-0472">Membrane</keyword>
<dbReference type="Proteomes" id="UP000181997">
    <property type="component" value="Unassembled WGS sequence"/>
</dbReference>
<evidence type="ECO:0000256" key="1">
    <source>
        <dbReference type="SAM" id="Phobius"/>
    </source>
</evidence>
<sequence length="339" mass="36823">MSMKEWMELDVEQLELSDVTDAEKERVKQHVLKKRKKAPVWRPAAAAAVILIGASAAAGFAVPSIASQIPFMDDVIAYFQNEDHGAFDEFSTDIGLAETDNGTTVMIDDAVYDGTNITVSFAIETDRDLGESVQMSGADWFEVAGSNGSAGTGEITKISDTRYVGLSTFTPHFKDGETPDKVDISWSPQGFSGVEKDAVIKGDWSFDFSLERLEGKEQLVNETVKNEEVTFTLKSVEFTDVSTIISYRQLVKGDFLEKWPSVTPVFRVTDDLGHVYADGTSGPGVSTDEGKTFEGTTDFGAIRDGAGQLIIQPVIIASLTSGKGHEKIELDPIVIELGE</sequence>
<feature type="domain" description="DUF5643" evidence="3">
    <location>
        <begin position="216"/>
        <end position="337"/>
    </location>
</feature>
<keyword evidence="5" id="KW-1185">Reference proteome</keyword>
<evidence type="ECO:0000259" key="3">
    <source>
        <dbReference type="Pfam" id="PF18705"/>
    </source>
</evidence>
<evidence type="ECO:0008006" key="6">
    <source>
        <dbReference type="Google" id="ProtNLM"/>
    </source>
</evidence>
<proteinExistence type="predicted"/>
<gene>
    <name evidence="4" type="ORF">GA0061094_2709</name>
</gene>
<dbReference type="Pfam" id="PF18705">
    <property type="entry name" value="DUF5643"/>
    <property type="match status" value="1"/>
</dbReference>
<dbReference type="EMBL" id="FMAU01000003">
    <property type="protein sequence ID" value="SCC14967.1"/>
    <property type="molecule type" value="Genomic_DNA"/>
</dbReference>
<dbReference type="Gene3D" id="2.60.40.1630">
    <property type="entry name" value="bacillus anthracis domain"/>
    <property type="match status" value="1"/>
</dbReference>
<dbReference type="AlphaFoldDB" id="A0A0V8HH31"/>
<feature type="domain" description="DUF4179" evidence="2">
    <location>
        <begin position="40"/>
        <end position="124"/>
    </location>
</feature>
<evidence type="ECO:0000313" key="4">
    <source>
        <dbReference type="EMBL" id="SCC14967.1"/>
    </source>
</evidence>
<name>A0A0V8HH31_9BACI</name>
<reference evidence="5" key="1">
    <citation type="submission" date="2016-08" db="EMBL/GenBank/DDBJ databases">
        <authorList>
            <person name="Varghese N."/>
            <person name="Submissions Spin"/>
        </authorList>
    </citation>
    <scope>NUCLEOTIDE SEQUENCE [LARGE SCALE GENOMIC DNA]</scope>
    <source>
        <strain evidence="5">SGD-1123</strain>
    </source>
</reference>
<dbReference type="OrthoDB" id="2541898at2"/>
<keyword evidence="1" id="KW-1133">Transmembrane helix</keyword>
<dbReference type="Pfam" id="PF13786">
    <property type="entry name" value="DUF4179"/>
    <property type="match status" value="1"/>
</dbReference>
<dbReference type="InterPro" id="IPR040680">
    <property type="entry name" value="DUF5643"/>
</dbReference>